<evidence type="ECO:0000256" key="2">
    <source>
        <dbReference type="RuleBase" id="RU000363"/>
    </source>
</evidence>
<evidence type="ECO:0000313" key="4">
    <source>
        <dbReference type="Proteomes" id="UP000304951"/>
    </source>
</evidence>
<dbReference type="PRINTS" id="PR00080">
    <property type="entry name" value="SDRFAMILY"/>
</dbReference>
<dbReference type="Proteomes" id="UP000304951">
    <property type="component" value="Unassembled WGS sequence"/>
</dbReference>
<organism evidence="3 4">
    <name type="scientific">Aureobasidium pullulans</name>
    <name type="common">Black yeast</name>
    <name type="synonym">Pullularia pullulans</name>
    <dbReference type="NCBI Taxonomy" id="5580"/>
    <lineage>
        <taxon>Eukaryota</taxon>
        <taxon>Fungi</taxon>
        <taxon>Dikarya</taxon>
        <taxon>Ascomycota</taxon>
        <taxon>Pezizomycotina</taxon>
        <taxon>Dothideomycetes</taxon>
        <taxon>Dothideomycetidae</taxon>
        <taxon>Dothideales</taxon>
        <taxon>Saccotheciaceae</taxon>
        <taxon>Aureobasidium</taxon>
    </lineage>
</organism>
<dbReference type="GO" id="GO:0005737">
    <property type="term" value="C:cytoplasm"/>
    <property type="evidence" value="ECO:0007669"/>
    <property type="project" value="TreeGrafter"/>
</dbReference>
<dbReference type="SUPFAM" id="SSF51735">
    <property type="entry name" value="NAD(P)-binding Rossmann-fold domains"/>
    <property type="match status" value="1"/>
</dbReference>
<comment type="caution">
    <text evidence="3">The sequence shown here is derived from an EMBL/GenBank/DDBJ whole genome shotgun (WGS) entry which is preliminary data.</text>
</comment>
<gene>
    <name evidence="3" type="ORF">D6D28_07867</name>
</gene>
<proteinExistence type="inferred from homology"/>
<dbReference type="EMBL" id="QZAF01000457">
    <property type="protein sequence ID" value="THV66978.1"/>
    <property type="molecule type" value="Genomic_DNA"/>
</dbReference>
<dbReference type="CDD" id="cd05325">
    <property type="entry name" value="carb_red_sniffer_like_SDR_c"/>
    <property type="match status" value="1"/>
</dbReference>
<dbReference type="PANTHER" id="PTHR43544:SF36">
    <property type="entry name" value="CHAIN OXIDOREDUCTASE (CSGA), PUTATIVE (AFU_ORTHOLOGUE AFUA_4G00910)-RELATED"/>
    <property type="match status" value="1"/>
</dbReference>
<evidence type="ECO:0000256" key="1">
    <source>
        <dbReference type="ARBA" id="ARBA00006484"/>
    </source>
</evidence>
<dbReference type="InterPro" id="IPR051468">
    <property type="entry name" value="Fungal_SecMetab_SDRs"/>
</dbReference>
<protein>
    <submittedName>
        <fullName evidence="3">NAD(P)-binding protein</fullName>
    </submittedName>
</protein>
<reference evidence="3 4" key="1">
    <citation type="submission" date="2018-10" db="EMBL/GenBank/DDBJ databases">
        <title>Fifty Aureobasidium pullulans genomes reveal a recombining polyextremotolerant generalist.</title>
        <authorList>
            <person name="Gostincar C."/>
            <person name="Turk M."/>
            <person name="Zajc J."/>
            <person name="Gunde-Cimerman N."/>
        </authorList>
    </citation>
    <scope>NUCLEOTIDE SEQUENCE [LARGE SCALE GENOMIC DNA]</scope>
    <source>
        <strain evidence="3 4">EXF-11900</strain>
    </source>
</reference>
<comment type="similarity">
    <text evidence="1 2">Belongs to the short-chain dehydrogenases/reductases (SDR) family.</text>
</comment>
<dbReference type="PANTHER" id="PTHR43544">
    <property type="entry name" value="SHORT-CHAIN DEHYDROGENASE/REDUCTASE"/>
    <property type="match status" value="1"/>
</dbReference>
<dbReference type="AlphaFoldDB" id="A0A4S8S9F5"/>
<name>A0A4S8S9F5_AURPU</name>
<dbReference type="InterPro" id="IPR036291">
    <property type="entry name" value="NAD(P)-bd_dom_sf"/>
</dbReference>
<accession>A0A4S8S9F5</accession>
<dbReference type="Gene3D" id="3.40.50.720">
    <property type="entry name" value="NAD(P)-binding Rossmann-like Domain"/>
    <property type="match status" value="1"/>
</dbReference>
<dbReference type="InterPro" id="IPR002347">
    <property type="entry name" value="SDR_fam"/>
</dbReference>
<dbReference type="PRINTS" id="PR00081">
    <property type="entry name" value="GDHRDH"/>
</dbReference>
<dbReference type="Pfam" id="PF00106">
    <property type="entry name" value="adh_short"/>
    <property type="match status" value="1"/>
</dbReference>
<dbReference type="GO" id="GO:0016491">
    <property type="term" value="F:oxidoreductase activity"/>
    <property type="evidence" value="ECO:0007669"/>
    <property type="project" value="TreeGrafter"/>
</dbReference>
<evidence type="ECO:0000313" key="3">
    <source>
        <dbReference type="EMBL" id="THV66978.1"/>
    </source>
</evidence>
<sequence length="271" mass="29213">MASIAIYNIMATYLITGASRGIGLELTKQLLDLPASQVSKIFAVARNTDTGLLQELVQKHHDRVVPISASVQDNASVQKAVEAVKANLQGKGLDVLVNNAGVMDHSPGKIGSMETDQLTWTLDINVVGVQRVTAAFLPLLEQGTQKKIVNISSGFGSFAYVAYTAAIPADAYNISKAALNMLTVRYAHQYADAGFTVVALSPGYSDVDIVLQWIKTDMGSQDADLSVEVGVAEVKRVILESGKEQNGKFLNINVPKADEMKWSYDGQDIPW</sequence>